<dbReference type="GeneID" id="87903071"/>
<name>A0ABR0GHW6_9PEZI</name>
<keyword evidence="2" id="KW-1185">Reference proteome</keyword>
<evidence type="ECO:0000313" key="1">
    <source>
        <dbReference type="EMBL" id="KAK4655340.1"/>
    </source>
</evidence>
<evidence type="ECO:0000313" key="2">
    <source>
        <dbReference type="Proteomes" id="UP001323405"/>
    </source>
</evidence>
<reference evidence="1 2" key="1">
    <citation type="journal article" date="2023" name="bioRxiv">
        <title>High-quality genome assemblies of four members of thePodospora anserinaspecies complex.</title>
        <authorList>
            <person name="Ament-Velasquez S.L."/>
            <person name="Vogan A.A."/>
            <person name="Wallerman O."/>
            <person name="Hartmann F."/>
            <person name="Gautier V."/>
            <person name="Silar P."/>
            <person name="Giraud T."/>
            <person name="Johannesson H."/>
        </authorList>
    </citation>
    <scope>NUCLEOTIDE SEQUENCE [LARGE SCALE GENOMIC DNA]</scope>
    <source>
        <strain evidence="1 2">CBS 415.72m</strain>
    </source>
</reference>
<dbReference type="EMBL" id="JAFFHA010000005">
    <property type="protein sequence ID" value="KAK4655340.1"/>
    <property type="molecule type" value="Genomic_DNA"/>
</dbReference>
<gene>
    <name evidence="1" type="ORF">QC762_0049010</name>
</gene>
<organism evidence="1 2">
    <name type="scientific">Podospora pseudocomata</name>
    <dbReference type="NCBI Taxonomy" id="2093779"/>
    <lineage>
        <taxon>Eukaryota</taxon>
        <taxon>Fungi</taxon>
        <taxon>Dikarya</taxon>
        <taxon>Ascomycota</taxon>
        <taxon>Pezizomycotina</taxon>
        <taxon>Sordariomycetes</taxon>
        <taxon>Sordariomycetidae</taxon>
        <taxon>Sordariales</taxon>
        <taxon>Podosporaceae</taxon>
        <taxon>Podospora</taxon>
    </lineage>
</organism>
<dbReference type="RefSeq" id="XP_062744315.1">
    <property type="nucleotide sequence ID" value="XM_062883469.1"/>
</dbReference>
<dbReference type="Proteomes" id="UP001323405">
    <property type="component" value="Unassembled WGS sequence"/>
</dbReference>
<comment type="caution">
    <text evidence="1">The sequence shown here is derived from an EMBL/GenBank/DDBJ whole genome shotgun (WGS) entry which is preliminary data.</text>
</comment>
<accession>A0ABR0GHW6</accession>
<protein>
    <submittedName>
        <fullName evidence="1">Uncharacterized protein</fullName>
    </submittedName>
</protein>
<sequence>MRGRGKQDKDVEKLMRTSKDVKLSWEATLWETNLSHVFSNAPKIYNAPWKMTQLRPILLLSSSYV</sequence>
<proteinExistence type="predicted"/>